<dbReference type="EMBL" id="KV417283">
    <property type="protein sequence ID" value="KZO96733.1"/>
    <property type="molecule type" value="Genomic_DNA"/>
</dbReference>
<feature type="domain" description="Nicotinate phosphoribosyltransferase N-terminal" evidence="10">
    <location>
        <begin position="23"/>
        <end position="151"/>
    </location>
</feature>
<accession>A0A167MHZ2</accession>
<comment type="PTM">
    <text evidence="8">Transiently phosphorylated on a His residue during the reaction cycle. Phosphorylation strongly increases the affinity for substrates and increases the rate of nicotinate D-ribonucleotide production. Dephosphorylation regenerates the low-affinity form of the enzyme, leading to product release.</text>
</comment>
<dbReference type="InterPro" id="IPR007229">
    <property type="entry name" value="Nic_PRibTrfase-Fam"/>
</dbReference>
<evidence type="ECO:0000256" key="6">
    <source>
        <dbReference type="ARBA" id="ARBA00022642"/>
    </source>
</evidence>
<proteinExistence type="inferred from homology"/>
<evidence type="ECO:0000256" key="4">
    <source>
        <dbReference type="ARBA" id="ARBA00022553"/>
    </source>
</evidence>
<evidence type="ECO:0000256" key="1">
    <source>
        <dbReference type="ARBA" id="ARBA00004952"/>
    </source>
</evidence>
<dbReference type="Pfam" id="PF17767">
    <property type="entry name" value="NAPRTase_N"/>
    <property type="match status" value="1"/>
</dbReference>
<protein>
    <recommendedName>
        <fullName evidence="3 8">Nicotinate phosphoribosyltransferase</fullName>
        <ecNumber evidence="3 8">6.3.4.21</ecNumber>
    </recommendedName>
</protein>
<dbReference type="SUPFAM" id="SSF51690">
    <property type="entry name" value="Nicotinate/Quinolinate PRTase C-terminal domain-like"/>
    <property type="match status" value="1"/>
</dbReference>
<keyword evidence="4" id="KW-0597">Phosphoprotein</keyword>
<dbReference type="Proteomes" id="UP000076738">
    <property type="component" value="Unassembled WGS sequence"/>
</dbReference>
<comment type="catalytic activity">
    <reaction evidence="7 8">
        <text>5-phospho-alpha-D-ribose 1-diphosphate + nicotinate + ATP + H2O = nicotinate beta-D-ribonucleotide + ADP + phosphate + diphosphate</text>
        <dbReference type="Rhea" id="RHEA:36163"/>
        <dbReference type="ChEBI" id="CHEBI:15377"/>
        <dbReference type="ChEBI" id="CHEBI:30616"/>
        <dbReference type="ChEBI" id="CHEBI:32544"/>
        <dbReference type="ChEBI" id="CHEBI:33019"/>
        <dbReference type="ChEBI" id="CHEBI:43474"/>
        <dbReference type="ChEBI" id="CHEBI:57502"/>
        <dbReference type="ChEBI" id="CHEBI:58017"/>
        <dbReference type="ChEBI" id="CHEBI:456216"/>
        <dbReference type="EC" id="6.3.4.21"/>
    </reaction>
</comment>
<dbReference type="Gene3D" id="3.20.140.10">
    <property type="entry name" value="nicotinate phosphoribosyltransferase"/>
    <property type="match status" value="1"/>
</dbReference>
<evidence type="ECO:0000256" key="3">
    <source>
        <dbReference type="ARBA" id="ARBA00013236"/>
    </source>
</evidence>
<dbReference type="AlphaFoldDB" id="A0A167MHZ2"/>
<keyword evidence="6 8" id="KW-0662">Pyridine nucleotide biosynthesis</keyword>
<dbReference type="PANTHER" id="PTHR11098:SF1">
    <property type="entry name" value="NICOTINATE PHOSPHORIBOSYLTRANSFERASE"/>
    <property type="match status" value="1"/>
</dbReference>
<organism evidence="11 12">
    <name type="scientific">Calocera viscosa (strain TUFC12733)</name>
    <dbReference type="NCBI Taxonomy" id="1330018"/>
    <lineage>
        <taxon>Eukaryota</taxon>
        <taxon>Fungi</taxon>
        <taxon>Dikarya</taxon>
        <taxon>Basidiomycota</taxon>
        <taxon>Agaricomycotina</taxon>
        <taxon>Dacrymycetes</taxon>
        <taxon>Dacrymycetales</taxon>
        <taxon>Dacrymycetaceae</taxon>
        <taxon>Calocera</taxon>
    </lineage>
</organism>
<evidence type="ECO:0000256" key="7">
    <source>
        <dbReference type="ARBA" id="ARBA00048668"/>
    </source>
</evidence>
<dbReference type="OrthoDB" id="193380at2759"/>
<dbReference type="GO" id="GO:0005829">
    <property type="term" value="C:cytosol"/>
    <property type="evidence" value="ECO:0007669"/>
    <property type="project" value="TreeGrafter"/>
</dbReference>
<dbReference type="SUPFAM" id="SSF54675">
    <property type="entry name" value="Nicotinate/Quinolinate PRTase N-terminal domain-like"/>
    <property type="match status" value="1"/>
</dbReference>
<comment type="similarity">
    <text evidence="2 8">Belongs to the NAPRTase family.</text>
</comment>
<keyword evidence="5 8" id="KW-0436">Ligase</keyword>
<evidence type="ECO:0000256" key="8">
    <source>
        <dbReference type="RuleBase" id="RU003838"/>
    </source>
</evidence>
<dbReference type="UniPathway" id="UPA00253">
    <property type="reaction ID" value="UER00457"/>
</dbReference>
<dbReference type="InterPro" id="IPR040727">
    <property type="entry name" value="NAPRTase_N"/>
</dbReference>
<gene>
    <name evidence="11" type="ORF">CALVIDRAFT_537072</name>
</gene>
<sequence length="438" mass="49100">MTVNGNLNGVADLELEDHPLSILDTDLYKLTMQQAILEHFPRATVSYKFTNRSKDMLFTRASVDLAQASILRLGKMSLTGPEHAWLSTTCPYFHPSYLSTLAQLRLNPAEQVKLSFLPLPQDPTRGRVELEISGMWWQTILYEVPVMAILSDAYFRTVDRDWTYDGQEEKAYEKATTLLSHGIAFSEFGTRRRRSYRSQKLVMHGLVRARDELEGKKPGMGKLSGTSNVHFAMMFGLTPVGTIAHEWTMGIAALHGYEHANSIALDLWEETYPTTPSNALHIGLTDTFSSDVFFRDFLADPARARRWRGLRQDSGSPEAYTRRAKEVYDQLGIDSREKVIIYSDGLDVPRCLELKTVAEEVGFIPAFGIGTSLTNDFVRVSDGKRSRPLNMVIKLHSIDGVPCVKISDEITKNTGDPEAVQVVKERLGLPVNGIVNGK</sequence>
<evidence type="ECO:0000259" key="10">
    <source>
        <dbReference type="Pfam" id="PF17767"/>
    </source>
</evidence>
<evidence type="ECO:0000256" key="2">
    <source>
        <dbReference type="ARBA" id="ARBA00010897"/>
    </source>
</evidence>
<name>A0A167MHZ2_CALVF</name>
<dbReference type="InterPro" id="IPR006406">
    <property type="entry name" value="Nic_PRibTrfase"/>
</dbReference>
<evidence type="ECO:0000259" key="9">
    <source>
        <dbReference type="Pfam" id="PF04095"/>
    </source>
</evidence>
<comment type="function">
    <text evidence="8">Catalyzes the synthesis of beta-nicotinate D-ribonucleotide from nicotinate and 5-phospho-D-ribose 1-phosphate at the expense of ATP.</text>
</comment>
<dbReference type="InterPro" id="IPR041525">
    <property type="entry name" value="N/Namide_PRibTrfase"/>
</dbReference>
<dbReference type="GO" id="GO:0034355">
    <property type="term" value="P:NAD+ biosynthetic process via the salvage pathway"/>
    <property type="evidence" value="ECO:0007669"/>
    <property type="project" value="TreeGrafter"/>
</dbReference>
<dbReference type="PIRSF" id="PIRSF000484">
    <property type="entry name" value="NAPRT"/>
    <property type="match status" value="1"/>
</dbReference>
<dbReference type="PANTHER" id="PTHR11098">
    <property type="entry name" value="NICOTINATE PHOSPHORIBOSYLTRANSFERASE"/>
    <property type="match status" value="1"/>
</dbReference>
<dbReference type="STRING" id="1330018.A0A167MHZ2"/>
<evidence type="ECO:0000313" key="11">
    <source>
        <dbReference type="EMBL" id="KZO96733.1"/>
    </source>
</evidence>
<evidence type="ECO:0000256" key="5">
    <source>
        <dbReference type="ARBA" id="ARBA00022598"/>
    </source>
</evidence>
<dbReference type="EC" id="6.3.4.21" evidence="3 8"/>
<dbReference type="Pfam" id="PF04095">
    <property type="entry name" value="NAPRTase"/>
    <property type="match status" value="1"/>
</dbReference>
<dbReference type="NCBIfam" id="TIGR01514">
    <property type="entry name" value="NAPRTase"/>
    <property type="match status" value="1"/>
</dbReference>
<keyword evidence="11" id="KW-0328">Glycosyltransferase</keyword>
<reference evidence="11 12" key="1">
    <citation type="journal article" date="2016" name="Mol. Biol. Evol.">
        <title>Comparative Genomics of Early-Diverging Mushroom-Forming Fungi Provides Insights into the Origins of Lignocellulose Decay Capabilities.</title>
        <authorList>
            <person name="Nagy L.G."/>
            <person name="Riley R."/>
            <person name="Tritt A."/>
            <person name="Adam C."/>
            <person name="Daum C."/>
            <person name="Floudas D."/>
            <person name="Sun H."/>
            <person name="Yadav J.S."/>
            <person name="Pangilinan J."/>
            <person name="Larsson K.H."/>
            <person name="Matsuura K."/>
            <person name="Barry K."/>
            <person name="Labutti K."/>
            <person name="Kuo R."/>
            <person name="Ohm R.A."/>
            <person name="Bhattacharya S.S."/>
            <person name="Shirouzu T."/>
            <person name="Yoshinaga Y."/>
            <person name="Martin F.M."/>
            <person name="Grigoriev I.V."/>
            <person name="Hibbett D.S."/>
        </authorList>
    </citation>
    <scope>NUCLEOTIDE SEQUENCE [LARGE SCALE GENOMIC DNA]</scope>
    <source>
        <strain evidence="11 12">TUFC12733</strain>
    </source>
</reference>
<evidence type="ECO:0000313" key="12">
    <source>
        <dbReference type="Proteomes" id="UP000076738"/>
    </source>
</evidence>
<keyword evidence="12" id="KW-1185">Reference proteome</keyword>
<feature type="domain" description="Nicotinate/nicotinamide phosphoribosyltransferase" evidence="9">
    <location>
        <begin position="184"/>
        <end position="429"/>
    </location>
</feature>
<keyword evidence="11" id="KW-0808">Transferase</keyword>
<comment type="pathway">
    <text evidence="1 8">Cofactor biosynthesis; NAD(+) biosynthesis; nicotinate D-ribonucleotide from nicotinate: step 1/1.</text>
</comment>
<dbReference type="GO" id="GO:0004516">
    <property type="term" value="F:nicotinate phosphoribosyltransferase activity"/>
    <property type="evidence" value="ECO:0007669"/>
    <property type="project" value="UniProtKB-UniRule"/>
</dbReference>
<dbReference type="InterPro" id="IPR036068">
    <property type="entry name" value="Nicotinate_pribotase-like_C"/>
</dbReference>
<dbReference type="GO" id="GO:0016757">
    <property type="term" value="F:glycosyltransferase activity"/>
    <property type="evidence" value="ECO:0007669"/>
    <property type="project" value="UniProtKB-KW"/>
</dbReference>